<dbReference type="GO" id="GO:0007165">
    <property type="term" value="P:signal transduction"/>
    <property type="evidence" value="ECO:0007669"/>
    <property type="project" value="UniProtKB-KW"/>
</dbReference>
<organism evidence="11">
    <name type="scientific">Galleria mellonella</name>
    <name type="common">Greater wax moth</name>
    <dbReference type="NCBI Taxonomy" id="7137"/>
    <lineage>
        <taxon>Eukaryota</taxon>
        <taxon>Metazoa</taxon>
        <taxon>Ecdysozoa</taxon>
        <taxon>Arthropoda</taxon>
        <taxon>Hexapoda</taxon>
        <taxon>Insecta</taxon>
        <taxon>Pterygota</taxon>
        <taxon>Neoptera</taxon>
        <taxon>Endopterygota</taxon>
        <taxon>Lepidoptera</taxon>
        <taxon>Glossata</taxon>
        <taxon>Ditrysia</taxon>
        <taxon>Pyraloidea</taxon>
        <taxon>Pyralidae</taxon>
        <taxon>Galleriinae</taxon>
        <taxon>Galleria</taxon>
    </lineage>
</organism>
<name>A0A5C0E3G5_GALME</name>
<evidence type="ECO:0000313" key="11">
    <source>
        <dbReference type="EMBL" id="QEI46834.1"/>
    </source>
</evidence>
<comment type="similarity">
    <text evidence="10">Belongs to the insect chemoreceptor superfamily. Heteromeric odorant receptor channel (TC 1.A.69) family.</text>
</comment>
<protein>
    <recommendedName>
        <fullName evidence="10">Odorant receptor</fullName>
    </recommendedName>
</protein>
<evidence type="ECO:0000256" key="5">
    <source>
        <dbReference type="ARBA" id="ARBA00022725"/>
    </source>
</evidence>
<evidence type="ECO:0000256" key="3">
    <source>
        <dbReference type="ARBA" id="ARBA00022606"/>
    </source>
</evidence>
<evidence type="ECO:0000256" key="8">
    <source>
        <dbReference type="ARBA" id="ARBA00023170"/>
    </source>
</evidence>
<keyword evidence="3 10" id="KW-0716">Sensory transduction</keyword>
<feature type="transmembrane region" description="Helical" evidence="10">
    <location>
        <begin position="285"/>
        <end position="308"/>
    </location>
</feature>
<evidence type="ECO:0000256" key="1">
    <source>
        <dbReference type="ARBA" id="ARBA00004651"/>
    </source>
</evidence>
<evidence type="ECO:0000256" key="2">
    <source>
        <dbReference type="ARBA" id="ARBA00022475"/>
    </source>
</evidence>
<feature type="transmembrane region" description="Helical" evidence="10">
    <location>
        <begin position="150"/>
        <end position="176"/>
    </location>
</feature>
<dbReference type="PANTHER" id="PTHR21137">
    <property type="entry name" value="ODORANT RECEPTOR"/>
    <property type="match status" value="1"/>
</dbReference>
<keyword evidence="5 10" id="KW-0552">Olfaction</keyword>
<dbReference type="InterPro" id="IPR004117">
    <property type="entry name" value="7tm6_olfct_rcpt"/>
</dbReference>
<keyword evidence="8 10" id="KW-0675">Receptor</keyword>
<dbReference type="GO" id="GO:0005549">
    <property type="term" value="F:odorant binding"/>
    <property type="evidence" value="ECO:0007669"/>
    <property type="project" value="InterPro"/>
</dbReference>
<dbReference type="Pfam" id="PF02949">
    <property type="entry name" value="7tm_6"/>
    <property type="match status" value="1"/>
</dbReference>
<accession>A0A5C0E3G5</accession>
<dbReference type="AlphaFoldDB" id="A0A5C0E3G5"/>
<sequence>MENYGKYGRPMENHDNGRSTRFIEPYHKTFKLISLTLVLSVMYPNTATEKWRLLAIPIVLTSAAPLLLMSANDIYHFWMEGDISNIIRISTIAGPFTGCFLKMILLYVKKDNATQLMDEMNRDYNLINKLPPRYKALAHAEITNSKAYEYGWGTCCAVAVFIFPLRASCMNIYSYLFDEVPKRYMINELTNPFRPPEEKFNSPYFEIMTAYTIYCGVLYFVQFVGYEGLLVSTMNHACLKMHMFCAALEDAFNAEDREERHKLVIDVIREQVRTFWFVETLIETFQVWLIVISGSLIAQICTCMYYVLEGFGFDLRYLVFMSSTILYMYLLCHHAGKIKHVAANVPSLIYSSGWEDIYDQPIRKMVLFMIARWQVTMEIKALDMFVFDTEFFVFIIKTAYSMFTLLKSN</sequence>
<dbReference type="PANTHER" id="PTHR21137:SF35">
    <property type="entry name" value="ODORANT RECEPTOR 19A-RELATED"/>
    <property type="match status" value="1"/>
</dbReference>
<keyword evidence="4 10" id="KW-0812">Transmembrane</keyword>
<comment type="caution">
    <text evidence="10">Lacks conserved residue(s) required for the propagation of feature annotation.</text>
</comment>
<evidence type="ECO:0000256" key="4">
    <source>
        <dbReference type="ARBA" id="ARBA00022692"/>
    </source>
</evidence>
<comment type="subcellular location">
    <subcellularLocation>
        <location evidence="1 10">Cell membrane</location>
        <topology evidence="1 10">Multi-pass membrane protein</topology>
    </subcellularLocation>
</comment>
<dbReference type="GO" id="GO:0004984">
    <property type="term" value="F:olfactory receptor activity"/>
    <property type="evidence" value="ECO:0007669"/>
    <property type="project" value="InterPro"/>
</dbReference>
<dbReference type="EMBL" id="MK558333">
    <property type="protein sequence ID" value="QEI46834.1"/>
    <property type="molecule type" value="mRNA"/>
</dbReference>
<evidence type="ECO:0000256" key="6">
    <source>
        <dbReference type="ARBA" id="ARBA00022989"/>
    </source>
</evidence>
<reference evidence="11" key="1">
    <citation type="submission" date="2019-02" db="EMBL/GenBank/DDBJ databases">
        <title>Identification of putative chemosensory receptor genes from the antennae of the great wax moth, Galleria mellonella.</title>
        <authorList>
            <person name="Liu S."/>
        </authorList>
    </citation>
    <scope>NUCLEOTIDE SEQUENCE</scope>
    <source>
        <strain evidence="11">HF</strain>
    </source>
</reference>
<feature type="transmembrane region" description="Helical" evidence="10">
    <location>
        <begin position="315"/>
        <end position="331"/>
    </location>
</feature>
<dbReference type="GO" id="GO:0005886">
    <property type="term" value="C:plasma membrane"/>
    <property type="evidence" value="ECO:0007669"/>
    <property type="project" value="UniProtKB-SubCell"/>
</dbReference>
<proteinExistence type="evidence at transcript level"/>
<evidence type="ECO:0000256" key="7">
    <source>
        <dbReference type="ARBA" id="ARBA00023136"/>
    </source>
</evidence>
<keyword evidence="6 10" id="KW-1133">Transmembrane helix</keyword>
<feature type="transmembrane region" description="Helical" evidence="10">
    <location>
        <begin position="86"/>
        <end position="108"/>
    </location>
</feature>
<feature type="transmembrane region" description="Helical" evidence="10">
    <location>
        <begin position="53"/>
        <end position="74"/>
    </location>
</feature>
<keyword evidence="2" id="KW-1003">Cell membrane</keyword>
<keyword evidence="9 10" id="KW-0807">Transducer</keyword>
<keyword evidence="7 10" id="KW-0472">Membrane</keyword>
<feature type="transmembrane region" description="Helical" evidence="10">
    <location>
        <begin position="204"/>
        <end position="225"/>
    </location>
</feature>
<evidence type="ECO:0000256" key="10">
    <source>
        <dbReference type="RuleBase" id="RU351113"/>
    </source>
</evidence>
<evidence type="ECO:0000256" key="9">
    <source>
        <dbReference type="ARBA" id="ARBA00023224"/>
    </source>
</evidence>